<dbReference type="InterPro" id="IPR024618">
    <property type="entry name" value="DUF3857"/>
</dbReference>
<name>A0ABU3BFF3_9FLAO</name>
<feature type="domain" description="DUF3857" evidence="1">
    <location>
        <begin position="65"/>
        <end position="205"/>
    </location>
</feature>
<dbReference type="Proteomes" id="UP001250662">
    <property type="component" value="Unassembled WGS sequence"/>
</dbReference>
<protein>
    <submittedName>
        <fullName evidence="2">DUF3857 domain-containing protein</fullName>
    </submittedName>
</protein>
<reference evidence="2 3" key="1">
    <citation type="submission" date="2023-09" db="EMBL/GenBank/DDBJ databases">
        <authorList>
            <person name="Rey-Velasco X."/>
        </authorList>
    </citation>
    <scope>NUCLEOTIDE SEQUENCE [LARGE SCALE GENOMIC DNA]</scope>
    <source>
        <strain evidence="2 3">P007</strain>
    </source>
</reference>
<evidence type="ECO:0000313" key="3">
    <source>
        <dbReference type="Proteomes" id="UP001250662"/>
    </source>
</evidence>
<dbReference type="EMBL" id="JAVRHU010000001">
    <property type="protein sequence ID" value="MDT0620874.1"/>
    <property type="molecule type" value="Genomic_DNA"/>
</dbReference>
<sequence>MTQLFSIKNIEKHIVFCILFAISTGVLANDSIPKSDFLEYCKKSDAYLKFSYTDITYRKVWGSYRKYVTVNNKLVVNNRAGVDKFAYLNLSEYVSNNIYEIDVKTLKSDGSVVELDSSKVFQIKTNNKKFGPINYPIPGVEPGDTIETNFTYTKYTKTHQMMDFVNLYSSVPSLNTEYSIKSNPELDIRYKRYNNFPKPQVVSNDTLLYCVFKMEKIKGLEENENTCIPCELPYLYYSMEKKDSELISWKDIYNQEFNFITQPISLDNKNASFYNRWKKGLINQAKDSSKYYKFKLLHNDIMTNMRMELAEEDELLKSSGYFLKEKRFNPQSIRRLFRQILEDLEINYWAVFARSKRAGKIDPHYIRKGEYDHIFFAYTDDKGIMNLLYPHEAFYKYHINEIPTSLYNTDALIVRPYFTEKIKKKDKFIGYDLELAQTDSVTVNMVKLPAANSSHNYVKQVFYSSVEMQEEKIPLKYRFSVSGGLYTELKSFFELLSQDKDASDFYDALNEFEGDENLIEIDTITSASFKEVKPFRYTMNAEGSLNGIVSFLNNKMAIISLDKLLQHNTIESNETASKLNYYLDYSYSDDIIAIFKFPFRVEILDTDSYNIDVNNEYGEYFFNLKLVGDNEVTLQSNYKIIKEMIPKNKYNLLKKMNQLLQEIRNRRIIVKMKDQ</sequence>
<proteinExistence type="predicted"/>
<evidence type="ECO:0000313" key="2">
    <source>
        <dbReference type="EMBL" id="MDT0620874.1"/>
    </source>
</evidence>
<comment type="caution">
    <text evidence="2">The sequence shown here is derived from an EMBL/GenBank/DDBJ whole genome shotgun (WGS) entry which is preliminary data.</text>
</comment>
<dbReference type="RefSeq" id="WP_311387125.1">
    <property type="nucleotide sequence ID" value="NZ_JAVRHU010000001.1"/>
</dbReference>
<organism evidence="2 3">
    <name type="scientific">Croceitalea vernalis</name>
    <dbReference type="NCBI Taxonomy" id="3075599"/>
    <lineage>
        <taxon>Bacteria</taxon>
        <taxon>Pseudomonadati</taxon>
        <taxon>Bacteroidota</taxon>
        <taxon>Flavobacteriia</taxon>
        <taxon>Flavobacteriales</taxon>
        <taxon>Flavobacteriaceae</taxon>
        <taxon>Croceitalea</taxon>
    </lineage>
</organism>
<gene>
    <name evidence="2" type="ORF">RM520_04505</name>
</gene>
<dbReference type="Pfam" id="PF12969">
    <property type="entry name" value="DUF3857"/>
    <property type="match status" value="1"/>
</dbReference>
<accession>A0ABU3BFF3</accession>
<dbReference type="Gene3D" id="2.60.120.1130">
    <property type="match status" value="1"/>
</dbReference>
<evidence type="ECO:0000259" key="1">
    <source>
        <dbReference type="Pfam" id="PF12969"/>
    </source>
</evidence>
<keyword evidence="3" id="KW-1185">Reference proteome</keyword>
<dbReference type="Gene3D" id="2.60.40.3140">
    <property type="match status" value="1"/>
</dbReference>